<dbReference type="PROSITE" id="PS50404">
    <property type="entry name" value="GST_NTER"/>
    <property type="match status" value="1"/>
</dbReference>
<dbReference type="SFLD" id="SFLDG01150">
    <property type="entry name" value="Main.1:_Beta-like"/>
    <property type="match status" value="1"/>
</dbReference>
<dbReference type="InterPro" id="IPR036282">
    <property type="entry name" value="Glutathione-S-Trfase_C_sf"/>
</dbReference>
<evidence type="ECO:0000313" key="4">
    <source>
        <dbReference type="Proteomes" id="UP000180280"/>
    </source>
</evidence>
<protein>
    <submittedName>
        <fullName evidence="3">Glutathione transferase GstA</fullName>
    </submittedName>
</protein>
<dbReference type="InterPro" id="IPR004046">
    <property type="entry name" value="GST_C"/>
</dbReference>
<dbReference type="InterPro" id="IPR010987">
    <property type="entry name" value="Glutathione-S-Trfase_C-like"/>
</dbReference>
<dbReference type="Pfam" id="PF13409">
    <property type="entry name" value="GST_N_2"/>
    <property type="match status" value="1"/>
</dbReference>
<dbReference type="CDD" id="cd03057">
    <property type="entry name" value="GST_N_Beta"/>
    <property type="match status" value="1"/>
</dbReference>
<proteinExistence type="predicted"/>
<dbReference type="GO" id="GO:0016740">
    <property type="term" value="F:transferase activity"/>
    <property type="evidence" value="ECO:0007669"/>
    <property type="project" value="UniProtKB-KW"/>
</dbReference>
<evidence type="ECO:0000259" key="1">
    <source>
        <dbReference type="PROSITE" id="PS50404"/>
    </source>
</evidence>
<dbReference type="SFLD" id="SFLDS00019">
    <property type="entry name" value="Glutathione_Transferase_(cytos"/>
    <property type="match status" value="1"/>
</dbReference>
<dbReference type="Gene3D" id="1.20.1050.10">
    <property type="match status" value="1"/>
</dbReference>
<reference evidence="3 4" key="1">
    <citation type="submission" date="2016-09" db="EMBL/GenBank/DDBJ databases">
        <title>Chromobacterium muskegensis sp. nov., an insecticidal bacterium isolated from Sphagnum bogs.</title>
        <authorList>
            <person name="Sparks M.E."/>
            <person name="Blackburn M.B."/>
            <person name="Gundersen-Rindal D.E."/>
            <person name="Mitchell A."/>
            <person name="Farrar R."/>
            <person name="Kuhar D."/>
        </authorList>
    </citation>
    <scope>NUCLEOTIDE SEQUENCE [LARGE SCALE GENOMIC DNA]</scope>
    <source>
        <strain evidence="3 4">14B-1</strain>
    </source>
</reference>
<dbReference type="CDD" id="cd03188">
    <property type="entry name" value="GST_C_Beta"/>
    <property type="match status" value="1"/>
</dbReference>
<name>A0ABX3CH36_9NEIS</name>
<accession>A0ABX3CH36</accession>
<sequence>MKLYFAPHACSLAPHIVLRELRLPFELIRVDNHSKRTAEGGDFRDINPKGYVAALRLENGEVLTEGPAILQYLADLRPQAGLAPANGSWQRLRLQEMLNFISAELHAGSAPLFQSDLPEAARAMFQARLGKRLDWLDRVLRERDYLLGDAFSVADAYLYTVLGWLPRFAIDLAGWPRLRAFHARVDGRDAVRQALRAEADSAPV</sequence>
<dbReference type="NCBIfam" id="NF007831">
    <property type="entry name" value="PRK10542.1"/>
    <property type="match status" value="1"/>
</dbReference>
<keyword evidence="3" id="KW-0808">Transferase</keyword>
<keyword evidence="4" id="KW-1185">Reference proteome</keyword>
<evidence type="ECO:0000313" key="3">
    <source>
        <dbReference type="EMBL" id="OHX21656.1"/>
    </source>
</evidence>
<dbReference type="SFLD" id="SFLDG00358">
    <property type="entry name" value="Main_(cytGST)"/>
    <property type="match status" value="1"/>
</dbReference>
<dbReference type="Proteomes" id="UP000180280">
    <property type="component" value="Unassembled WGS sequence"/>
</dbReference>
<feature type="domain" description="GST N-terminal" evidence="1">
    <location>
        <begin position="1"/>
        <end position="81"/>
    </location>
</feature>
<dbReference type="RefSeq" id="WP_071111608.1">
    <property type="nucleotide sequence ID" value="NZ_MKCT01000001.1"/>
</dbReference>
<dbReference type="InterPro" id="IPR004045">
    <property type="entry name" value="Glutathione_S-Trfase_N"/>
</dbReference>
<dbReference type="InterPro" id="IPR040079">
    <property type="entry name" value="Glutathione_S-Trfase"/>
</dbReference>
<organism evidence="3 4">
    <name type="scientific">Chromobacterium sphagni</name>
    <dbReference type="NCBI Taxonomy" id="1903179"/>
    <lineage>
        <taxon>Bacteria</taxon>
        <taxon>Pseudomonadati</taxon>
        <taxon>Pseudomonadota</taxon>
        <taxon>Betaproteobacteria</taxon>
        <taxon>Neisseriales</taxon>
        <taxon>Chromobacteriaceae</taxon>
        <taxon>Chromobacterium</taxon>
    </lineage>
</organism>
<comment type="caution">
    <text evidence="3">The sequence shown here is derived from an EMBL/GenBank/DDBJ whole genome shotgun (WGS) entry which is preliminary data.</text>
</comment>
<dbReference type="SUPFAM" id="SSF47616">
    <property type="entry name" value="GST C-terminal domain-like"/>
    <property type="match status" value="1"/>
</dbReference>
<dbReference type="Gene3D" id="3.40.30.10">
    <property type="entry name" value="Glutaredoxin"/>
    <property type="match status" value="1"/>
</dbReference>
<gene>
    <name evidence="3" type="ORF">BI344_03870</name>
</gene>
<dbReference type="InterPro" id="IPR036249">
    <property type="entry name" value="Thioredoxin-like_sf"/>
</dbReference>
<dbReference type="PANTHER" id="PTHR44051:SF8">
    <property type="entry name" value="GLUTATHIONE S-TRANSFERASE GSTA"/>
    <property type="match status" value="1"/>
</dbReference>
<dbReference type="Pfam" id="PF00043">
    <property type="entry name" value="GST_C"/>
    <property type="match status" value="1"/>
</dbReference>
<dbReference type="EMBL" id="MKCT01000001">
    <property type="protein sequence ID" value="OHX21656.1"/>
    <property type="molecule type" value="Genomic_DNA"/>
</dbReference>
<dbReference type="PROSITE" id="PS50405">
    <property type="entry name" value="GST_CTER"/>
    <property type="match status" value="1"/>
</dbReference>
<feature type="domain" description="GST C-terminal" evidence="2">
    <location>
        <begin position="87"/>
        <end position="204"/>
    </location>
</feature>
<dbReference type="SUPFAM" id="SSF52833">
    <property type="entry name" value="Thioredoxin-like"/>
    <property type="match status" value="1"/>
</dbReference>
<evidence type="ECO:0000259" key="2">
    <source>
        <dbReference type="PROSITE" id="PS50405"/>
    </source>
</evidence>
<dbReference type="PANTHER" id="PTHR44051">
    <property type="entry name" value="GLUTATHIONE S-TRANSFERASE-RELATED"/>
    <property type="match status" value="1"/>
</dbReference>